<dbReference type="Proteomes" id="UP000219338">
    <property type="component" value="Unassembled WGS sequence"/>
</dbReference>
<accession>A0A284RXU8</accession>
<name>A0A284RXU8_ARMOS</name>
<gene>
    <name evidence="1" type="ORF">ARMOST_17019</name>
</gene>
<dbReference type="AlphaFoldDB" id="A0A284RXU8"/>
<organism evidence="1 2">
    <name type="scientific">Armillaria ostoyae</name>
    <name type="common">Armillaria root rot fungus</name>
    <dbReference type="NCBI Taxonomy" id="47428"/>
    <lineage>
        <taxon>Eukaryota</taxon>
        <taxon>Fungi</taxon>
        <taxon>Dikarya</taxon>
        <taxon>Basidiomycota</taxon>
        <taxon>Agaricomycotina</taxon>
        <taxon>Agaricomycetes</taxon>
        <taxon>Agaricomycetidae</taxon>
        <taxon>Agaricales</taxon>
        <taxon>Marasmiineae</taxon>
        <taxon>Physalacriaceae</taxon>
        <taxon>Armillaria</taxon>
    </lineage>
</organism>
<evidence type="ECO:0000313" key="2">
    <source>
        <dbReference type="Proteomes" id="UP000219338"/>
    </source>
</evidence>
<sequence length="247" mass="27342">MQTTNAVITVSRNSARGNDGLRLLLHRQGFPRDVDIHSLLLRLSGLSRNRSNPSTSASGCAPLWNGTERRATEITFYATPHFHYMSINISYAKSCCDQDTLNKSWVRMETANGKICTVNVLDRVRVTALFKGCLPVQVLRYDLVSADQDLPSIARIRVDNHLLIRKHHAAPIDTSGHHPPLLVCCSSLSVISLSILCLNPVGGDHRHTKGPSISTPVINDSINFPGREIMFILHHGSNYQLEDETAT</sequence>
<evidence type="ECO:0000313" key="1">
    <source>
        <dbReference type="EMBL" id="SJL13574.1"/>
    </source>
</evidence>
<keyword evidence="2" id="KW-1185">Reference proteome</keyword>
<reference evidence="2" key="1">
    <citation type="journal article" date="2017" name="Nat. Ecol. Evol.">
        <title>Genome expansion and lineage-specific genetic innovations in the forest pathogenic fungi Armillaria.</title>
        <authorList>
            <person name="Sipos G."/>
            <person name="Prasanna A.N."/>
            <person name="Walter M.C."/>
            <person name="O'Connor E."/>
            <person name="Balint B."/>
            <person name="Krizsan K."/>
            <person name="Kiss B."/>
            <person name="Hess J."/>
            <person name="Varga T."/>
            <person name="Slot J."/>
            <person name="Riley R."/>
            <person name="Boka B."/>
            <person name="Rigling D."/>
            <person name="Barry K."/>
            <person name="Lee J."/>
            <person name="Mihaltcheva S."/>
            <person name="LaButti K."/>
            <person name="Lipzen A."/>
            <person name="Waldron R."/>
            <person name="Moloney N.M."/>
            <person name="Sperisen C."/>
            <person name="Kredics L."/>
            <person name="Vagvoelgyi C."/>
            <person name="Patrignani A."/>
            <person name="Fitzpatrick D."/>
            <person name="Nagy I."/>
            <person name="Doyle S."/>
            <person name="Anderson J.B."/>
            <person name="Grigoriev I.V."/>
            <person name="Gueldener U."/>
            <person name="Muensterkoetter M."/>
            <person name="Nagy L.G."/>
        </authorList>
    </citation>
    <scope>NUCLEOTIDE SEQUENCE [LARGE SCALE GENOMIC DNA]</scope>
    <source>
        <strain evidence="2">C18/9</strain>
    </source>
</reference>
<protein>
    <submittedName>
        <fullName evidence="1">Uncharacterized protein</fullName>
    </submittedName>
</protein>
<proteinExistence type="predicted"/>
<dbReference type="EMBL" id="FUEG01000020">
    <property type="protein sequence ID" value="SJL13574.1"/>
    <property type="molecule type" value="Genomic_DNA"/>
</dbReference>